<keyword evidence="10" id="KW-1185">Reference proteome</keyword>
<keyword evidence="5" id="KW-0067">ATP-binding</keyword>
<dbReference type="InterPro" id="IPR000577">
    <property type="entry name" value="Carb_kinase_FGGY"/>
</dbReference>
<evidence type="ECO:0000313" key="9">
    <source>
        <dbReference type="EMBL" id="MBH0239345.1"/>
    </source>
</evidence>
<feature type="region of interest" description="Disordered" evidence="6">
    <location>
        <begin position="490"/>
        <end position="513"/>
    </location>
</feature>
<dbReference type="Gene3D" id="3.30.420.40">
    <property type="match status" value="2"/>
</dbReference>
<dbReference type="GO" id="GO:0019563">
    <property type="term" value="P:glycerol catabolic process"/>
    <property type="evidence" value="ECO:0007669"/>
    <property type="project" value="TreeGrafter"/>
</dbReference>
<dbReference type="SUPFAM" id="SSF53067">
    <property type="entry name" value="Actin-like ATPase domain"/>
    <property type="match status" value="2"/>
</dbReference>
<evidence type="ECO:0000313" key="10">
    <source>
        <dbReference type="Proteomes" id="UP000631694"/>
    </source>
</evidence>
<dbReference type="InterPro" id="IPR018484">
    <property type="entry name" value="FGGY_N"/>
</dbReference>
<gene>
    <name evidence="9" type="ORF">I5731_16090</name>
</gene>
<dbReference type="EMBL" id="JADZLT010000054">
    <property type="protein sequence ID" value="MBH0239345.1"/>
    <property type="molecule type" value="Genomic_DNA"/>
</dbReference>
<evidence type="ECO:0000256" key="6">
    <source>
        <dbReference type="SAM" id="MobiDB-lite"/>
    </source>
</evidence>
<organism evidence="9 10">
    <name type="scientific">Methylobrevis albus</name>
    <dbReference type="NCBI Taxonomy" id="2793297"/>
    <lineage>
        <taxon>Bacteria</taxon>
        <taxon>Pseudomonadati</taxon>
        <taxon>Pseudomonadota</taxon>
        <taxon>Alphaproteobacteria</taxon>
        <taxon>Hyphomicrobiales</taxon>
        <taxon>Pleomorphomonadaceae</taxon>
        <taxon>Methylobrevis</taxon>
    </lineage>
</organism>
<dbReference type="Proteomes" id="UP000631694">
    <property type="component" value="Unassembled WGS sequence"/>
</dbReference>
<dbReference type="PIRSF" id="PIRSF000538">
    <property type="entry name" value="GlpK"/>
    <property type="match status" value="1"/>
</dbReference>
<dbReference type="Pfam" id="PF00370">
    <property type="entry name" value="FGGY_N"/>
    <property type="match status" value="1"/>
</dbReference>
<protein>
    <submittedName>
        <fullName evidence="9">Glycerol kinase</fullName>
    </submittedName>
</protein>
<dbReference type="PANTHER" id="PTHR10196:SF69">
    <property type="entry name" value="GLYCEROL KINASE"/>
    <property type="match status" value="1"/>
</dbReference>
<keyword evidence="2" id="KW-0808">Transferase</keyword>
<dbReference type="InterPro" id="IPR043129">
    <property type="entry name" value="ATPase_NBD"/>
</dbReference>
<proteinExistence type="inferred from homology"/>
<accession>A0A931I517</accession>
<dbReference type="AlphaFoldDB" id="A0A931I517"/>
<dbReference type="GO" id="GO:0004370">
    <property type="term" value="F:glycerol kinase activity"/>
    <property type="evidence" value="ECO:0007669"/>
    <property type="project" value="TreeGrafter"/>
</dbReference>
<comment type="caution">
    <text evidence="9">The sequence shown here is derived from an EMBL/GenBank/DDBJ whole genome shotgun (WGS) entry which is preliminary data.</text>
</comment>
<dbReference type="GO" id="GO:0005829">
    <property type="term" value="C:cytosol"/>
    <property type="evidence" value="ECO:0007669"/>
    <property type="project" value="TreeGrafter"/>
</dbReference>
<feature type="compositionally biased region" description="Low complexity" evidence="6">
    <location>
        <begin position="496"/>
        <end position="513"/>
    </location>
</feature>
<evidence type="ECO:0000256" key="4">
    <source>
        <dbReference type="ARBA" id="ARBA00022777"/>
    </source>
</evidence>
<name>A0A931I517_9HYPH</name>
<evidence type="ECO:0000256" key="3">
    <source>
        <dbReference type="ARBA" id="ARBA00022741"/>
    </source>
</evidence>
<evidence type="ECO:0000256" key="1">
    <source>
        <dbReference type="ARBA" id="ARBA00009156"/>
    </source>
</evidence>
<keyword evidence="4 9" id="KW-0418">Kinase</keyword>
<dbReference type="RefSeq" id="WP_197312431.1">
    <property type="nucleotide sequence ID" value="NZ_JADZLT010000054.1"/>
</dbReference>
<evidence type="ECO:0000259" key="8">
    <source>
        <dbReference type="Pfam" id="PF02782"/>
    </source>
</evidence>
<comment type="similarity">
    <text evidence="1">Belongs to the FGGY kinase family.</text>
</comment>
<feature type="domain" description="Carbohydrate kinase FGGY N-terminal" evidence="7">
    <location>
        <begin position="6"/>
        <end position="247"/>
    </location>
</feature>
<feature type="domain" description="Carbohydrate kinase FGGY C-terminal" evidence="8">
    <location>
        <begin position="259"/>
        <end position="447"/>
    </location>
</feature>
<evidence type="ECO:0000256" key="2">
    <source>
        <dbReference type="ARBA" id="ARBA00022679"/>
    </source>
</evidence>
<dbReference type="PANTHER" id="PTHR10196">
    <property type="entry name" value="SUGAR KINASE"/>
    <property type="match status" value="1"/>
</dbReference>
<dbReference type="InterPro" id="IPR018485">
    <property type="entry name" value="FGGY_C"/>
</dbReference>
<keyword evidence="3" id="KW-0547">Nucleotide-binding</keyword>
<evidence type="ECO:0000259" key="7">
    <source>
        <dbReference type="Pfam" id="PF00370"/>
    </source>
</evidence>
<sequence>MTGALVLAIDQGTSSTKCLVVDEAGAVVARGQAPVGQATPAPGWVEQDANAIWDSVRVAVADAVTAEIAPRLVAVGLSTQRESCVVWDRRTGEPLTPLLSWQDQRTIGICEAVRAAGAEELVRARSGLPLDPMFSAAKAKWLLDRLDPDRVRARAGEIVVGTVDAFLVSRFGGAPVVEAGNASRMQLVDVATGRYDADLLSLFGVPAAALPEIVPSTGPFPTVRGLPPLPDGLPVTAVLADSHAALFAHGAFAPGAVKATQGTGSSVMGLVDPRLAALDRGVCRTIAWWVPGMAAAPVQAFEGNIRAAGSTLIWAAELLGTDPAGLAALAAAEENAGGVHLVPAFGGLGAPWWDGEAVALLAGFSLGTRRASVARAAIESIAHQIADVLDSVRASGVAVDRLHVDGGPTRNAQLMQIEADLFGLPVWRSETAELSALGAAHLAGHAAGVWDRGALDRLDRAATIFRPSIDETKRAPQRAAWRGAVARSLKDGVPSARAGEAVEAAPARRAAAD</sequence>
<dbReference type="GO" id="GO:0005524">
    <property type="term" value="F:ATP binding"/>
    <property type="evidence" value="ECO:0007669"/>
    <property type="project" value="UniProtKB-KW"/>
</dbReference>
<evidence type="ECO:0000256" key="5">
    <source>
        <dbReference type="ARBA" id="ARBA00022840"/>
    </source>
</evidence>
<dbReference type="Pfam" id="PF02782">
    <property type="entry name" value="FGGY_C"/>
    <property type="match status" value="1"/>
</dbReference>
<reference evidence="9" key="1">
    <citation type="submission" date="2020-12" db="EMBL/GenBank/DDBJ databases">
        <title>Methylobrevis albus sp. nov., isolated from fresh water lack sediment.</title>
        <authorList>
            <person name="Zou Q."/>
        </authorList>
    </citation>
    <scope>NUCLEOTIDE SEQUENCE</scope>
    <source>
        <strain evidence="9">L22</strain>
    </source>
</reference>